<dbReference type="Pfam" id="PF07732">
    <property type="entry name" value="Cu-oxidase_3"/>
    <property type="match status" value="1"/>
</dbReference>
<protein>
    <submittedName>
        <fullName evidence="6">Cupredoxin</fullName>
    </submittedName>
</protein>
<reference evidence="6" key="1">
    <citation type="journal article" date="2020" name="Stud. Mycol.">
        <title>101 Dothideomycetes genomes: a test case for predicting lifestyles and emergence of pathogens.</title>
        <authorList>
            <person name="Haridas S."/>
            <person name="Albert R."/>
            <person name="Binder M."/>
            <person name="Bloem J."/>
            <person name="Labutti K."/>
            <person name="Salamov A."/>
            <person name="Andreopoulos B."/>
            <person name="Baker S."/>
            <person name="Barry K."/>
            <person name="Bills G."/>
            <person name="Bluhm B."/>
            <person name="Cannon C."/>
            <person name="Castanera R."/>
            <person name="Culley D."/>
            <person name="Daum C."/>
            <person name="Ezra D."/>
            <person name="Gonzalez J."/>
            <person name="Henrissat B."/>
            <person name="Kuo A."/>
            <person name="Liang C."/>
            <person name="Lipzen A."/>
            <person name="Lutzoni F."/>
            <person name="Magnuson J."/>
            <person name="Mondo S."/>
            <person name="Nolan M."/>
            <person name="Ohm R."/>
            <person name="Pangilinan J."/>
            <person name="Park H.-J."/>
            <person name="Ramirez L."/>
            <person name="Alfaro M."/>
            <person name="Sun H."/>
            <person name="Tritt A."/>
            <person name="Yoshinaga Y."/>
            <person name="Zwiers L.-H."/>
            <person name="Turgeon B."/>
            <person name="Goodwin S."/>
            <person name="Spatafora J."/>
            <person name="Crous P."/>
            <person name="Grigoriev I."/>
        </authorList>
    </citation>
    <scope>NUCLEOTIDE SEQUENCE</scope>
    <source>
        <strain evidence="6">CBS 379.55</strain>
    </source>
</reference>
<gene>
    <name evidence="6" type="ORF">EI97DRAFT_393562</name>
</gene>
<sequence length="489" mass="55604">MAKQIYPDLPPTVLTTYDGVSPGPIFVMPQGREAVVRFSNKGPYNMAVHVHGQYNRAPFDGWAADYATAGQYKDYYYPNAQNARTAWYHDHTEFATGEHAYKGQEGMYILTDPHEQGLGLPRGQYDVVLAITSKYYNDDASLRYHTDNNQALWGDVIHVNGQPWPYFEVEPRKYRLRLLNGAISRVFHLYFAEDPSSTNKDVQFEVIGSDTGLLSHPVRTDDLLMAMGERYEIVVDFANYAGRNLTLKNKRGMEGGIDYAATDLVMRFVVGDQVTDTSNDGPIPSSLREIRPPPAKGAPDKSFVFERIHDRWLINGVGFRDIENRILARPLRGEDEIWEMTNGRGGTTHPVHIHLVDFQILSRTGGRGVVLPYEAAGMKDVVWLSAGETVRVLARYAPWNGVFLFHCHNLVHEDHDMMVAFNVTDLKRWGYNESTQFIDPMQPEFRPKDINPEDYTEEAIMKKIKWFYDTNAYNHGKVAEVDAALDKSV</sequence>
<dbReference type="InterPro" id="IPR008972">
    <property type="entry name" value="Cupredoxin"/>
</dbReference>
<name>A0A6A6JRF6_WESOR</name>
<evidence type="ECO:0000259" key="4">
    <source>
        <dbReference type="Pfam" id="PF07731"/>
    </source>
</evidence>
<organism evidence="6 7">
    <name type="scientific">Westerdykella ornata</name>
    <dbReference type="NCBI Taxonomy" id="318751"/>
    <lineage>
        <taxon>Eukaryota</taxon>
        <taxon>Fungi</taxon>
        <taxon>Dikarya</taxon>
        <taxon>Ascomycota</taxon>
        <taxon>Pezizomycotina</taxon>
        <taxon>Dothideomycetes</taxon>
        <taxon>Pleosporomycetidae</taxon>
        <taxon>Pleosporales</taxon>
        <taxon>Sporormiaceae</taxon>
        <taxon>Westerdykella</taxon>
    </lineage>
</organism>
<proteinExistence type="inferred from homology"/>
<keyword evidence="2" id="KW-0186">Copper</keyword>
<evidence type="ECO:0000256" key="2">
    <source>
        <dbReference type="ARBA" id="ARBA00023008"/>
    </source>
</evidence>
<dbReference type="Pfam" id="PF07731">
    <property type="entry name" value="Cu-oxidase_2"/>
    <property type="match status" value="1"/>
</dbReference>
<dbReference type="InterPro" id="IPR011707">
    <property type="entry name" value="Cu-oxidase-like_N"/>
</dbReference>
<evidence type="ECO:0000259" key="5">
    <source>
        <dbReference type="Pfam" id="PF07732"/>
    </source>
</evidence>
<dbReference type="OrthoDB" id="262547at2759"/>
<dbReference type="Gene3D" id="2.60.40.420">
    <property type="entry name" value="Cupredoxins - blue copper proteins"/>
    <property type="match status" value="3"/>
</dbReference>
<dbReference type="GeneID" id="54549461"/>
<dbReference type="AlphaFoldDB" id="A0A6A6JRF6"/>
<dbReference type="GO" id="GO:0016491">
    <property type="term" value="F:oxidoreductase activity"/>
    <property type="evidence" value="ECO:0007669"/>
    <property type="project" value="InterPro"/>
</dbReference>
<evidence type="ECO:0000313" key="6">
    <source>
        <dbReference type="EMBL" id="KAF2278825.1"/>
    </source>
</evidence>
<feature type="region of interest" description="Disordered" evidence="3">
    <location>
        <begin position="279"/>
        <end position="298"/>
    </location>
</feature>
<dbReference type="PANTHER" id="PTHR48267:SF1">
    <property type="entry name" value="BILIRUBIN OXIDASE"/>
    <property type="match status" value="1"/>
</dbReference>
<feature type="domain" description="Plastocyanin-like" evidence="5">
    <location>
        <begin position="12"/>
        <end position="113"/>
    </location>
</feature>
<keyword evidence="7" id="KW-1185">Reference proteome</keyword>
<evidence type="ECO:0000256" key="1">
    <source>
        <dbReference type="ARBA" id="ARBA00010609"/>
    </source>
</evidence>
<comment type="similarity">
    <text evidence="1">Belongs to the multicopper oxidase family.</text>
</comment>
<dbReference type="CDD" id="cd13889">
    <property type="entry name" value="CuRO_3_BOD"/>
    <property type="match status" value="1"/>
</dbReference>
<dbReference type="EMBL" id="ML986487">
    <property type="protein sequence ID" value="KAF2278825.1"/>
    <property type="molecule type" value="Genomic_DNA"/>
</dbReference>
<evidence type="ECO:0000313" key="7">
    <source>
        <dbReference type="Proteomes" id="UP000800097"/>
    </source>
</evidence>
<dbReference type="InterPro" id="IPR011706">
    <property type="entry name" value="Cu-oxidase_C"/>
</dbReference>
<dbReference type="PANTHER" id="PTHR48267">
    <property type="entry name" value="CUPREDOXIN SUPERFAMILY PROTEIN"/>
    <property type="match status" value="1"/>
</dbReference>
<evidence type="ECO:0000256" key="3">
    <source>
        <dbReference type="SAM" id="MobiDB-lite"/>
    </source>
</evidence>
<dbReference type="SUPFAM" id="SSF49503">
    <property type="entry name" value="Cupredoxins"/>
    <property type="match status" value="3"/>
</dbReference>
<dbReference type="RefSeq" id="XP_033656364.1">
    <property type="nucleotide sequence ID" value="XM_033796286.1"/>
</dbReference>
<dbReference type="Proteomes" id="UP000800097">
    <property type="component" value="Unassembled WGS sequence"/>
</dbReference>
<accession>A0A6A6JRF6</accession>
<dbReference type="GO" id="GO:0005507">
    <property type="term" value="F:copper ion binding"/>
    <property type="evidence" value="ECO:0007669"/>
    <property type="project" value="InterPro"/>
</dbReference>
<feature type="domain" description="Plastocyanin-like" evidence="4">
    <location>
        <begin position="315"/>
        <end position="425"/>
    </location>
</feature>
<dbReference type="InterPro" id="IPR045087">
    <property type="entry name" value="Cu-oxidase_fam"/>
</dbReference>